<accession>A0AAD3CWX4</accession>
<sequence length="620" mass="68929">MVSISKEGGGTDGRPSRSAVLSFLECSKPAAYIFFGLLVGTMIMNSNQEEKLLRGSNIAHTKYTNMTHHGPPIHIDINFPSNMGMEMNENHMPSVNVVQGFENVAVHSRLDNNPVDPGSDLMDTVPPTDTLQSVEPESASAPDADKSFMGTFGSAQMKQVENAQLLNKELEERTQQIQTMEPQTQMSRKYYPASMMKNQQVGFDDNMVNGLKKSNVANTLEQQPMAQGQFPQTVQYGNNEMNMQQPLTMQSSSQYANQYPQTMEMSGMQQPTNMQASSQTSMLNPMQMEQPASTQLSSQIPQMQGLSGSLAHPYGNMMESQTETTNVDGAAKSNLMMQESMQNDAMPITSEAKPIIYTFYDDLSDKGNNDNKDSKSDKKLVEIWTESWKSAGWEPRVLSKADAMKHPQYDFYLNQLQLLPMDGKDGKGTNRSFYELCFLRWLAMSAVGGGYLSDFDVLPLGYGTGNLSTPPHLELPNMGKFTVYSIVPGSETNSGIPSFMSGTSDEWTRMSLEILTSAIEMLKEGEKHVTDMLSMIRLGLSGDKYIVHDKTIDADKVLLGKDWSVEDCSITENKYAVHFSKNAIRNGDSSHFKVDVADRAKLITLWFDQWKNACMSPSSE</sequence>
<keyword evidence="3" id="KW-1185">Reference proteome</keyword>
<reference evidence="2 3" key="1">
    <citation type="journal article" date="2021" name="Sci. Rep.">
        <title>The genome of the diatom Chaetoceros tenuissimus carries an ancient integrated fragment of an extant virus.</title>
        <authorList>
            <person name="Hongo Y."/>
            <person name="Kimura K."/>
            <person name="Takaki Y."/>
            <person name="Yoshida Y."/>
            <person name="Baba S."/>
            <person name="Kobayashi G."/>
            <person name="Nagasaki K."/>
            <person name="Hano T."/>
            <person name="Tomaru Y."/>
        </authorList>
    </citation>
    <scope>NUCLEOTIDE SEQUENCE [LARGE SCALE GENOMIC DNA]</scope>
    <source>
        <strain evidence="2 3">NIES-3715</strain>
    </source>
</reference>
<dbReference type="EMBL" id="BLLK01000045">
    <property type="protein sequence ID" value="GFH52485.1"/>
    <property type="molecule type" value="Genomic_DNA"/>
</dbReference>
<proteinExistence type="predicted"/>
<dbReference type="Proteomes" id="UP001054902">
    <property type="component" value="Unassembled WGS sequence"/>
</dbReference>
<feature type="region of interest" description="Disordered" evidence="1">
    <location>
        <begin position="289"/>
        <end position="322"/>
    </location>
</feature>
<feature type="compositionally biased region" description="Polar residues" evidence="1">
    <location>
        <begin position="290"/>
        <end position="307"/>
    </location>
</feature>
<feature type="region of interest" description="Disordered" evidence="1">
    <location>
        <begin position="112"/>
        <end position="143"/>
    </location>
</feature>
<organism evidence="2 3">
    <name type="scientific">Chaetoceros tenuissimus</name>
    <dbReference type="NCBI Taxonomy" id="426638"/>
    <lineage>
        <taxon>Eukaryota</taxon>
        <taxon>Sar</taxon>
        <taxon>Stramenopiles</taxon>
        <taxon>Ochrophyta</taxon>
        <taxon>Bacillariophyta</taxon>
        <taxon>Coscinodiscophyceae</taxon>
        <taxon>Chaetocerotophycidae</taxon>
        <taxon>Chaetocerotales</taxon>
        <taxon>Chaetocerotaceae</taxon>
        <taxon>Chaetoceros</taxon>
    </lineage>
</organism>
<gene>
    <name evidence="2" type="ORF">CTEN210_08961</name>
</gene>
<dbReference type="AlphaFoldDB" id="A0AAD3CWX4"/>
<protein>
    <submittedName>
        <fullName evidence="2">Uncharacterized protein</fullName>
    </submittedName>
</protein>
<comment type="caution">
    <text evidence="2">The sequence shown here is derived from an EMBL/GenBank/DDBJ whole genome shotgun (WGS) entry which is preliminary data.</text>
</comment>
<evidence type="ECO:0000313" key="3">
    <source>
        <dbReference type="Proteomes" id="UP001054902"/>
    </source>
</evidence>
<name>A0AAD3CWX4_9STRA</name>
<evidence type="ECO:0000256" key="1">
    <source>
        <dbReference type="SAM" id="MobiDB-lite"/>
    </source>
</evidence>
<evidence type="ECO:0000313" key="2">
    <source>
        <dbReference type="EMBL" id="GFH52485.1"/>
    </source>
</evidence>